<accession>A0ABS6JNN9</accession>
<organism evidence="4 5">
    <name type="scientific">Evansella tamaricis</name>
    <dbReference type="NCBI Taxonomy" id="2069301"/>
    <lineage>
        <taxon>Bacteria</taxon>
        <taxon>Bacillati</taxon>
        <taxon>Bacillota</taxon>
        <taxon>Bacilli</taxon>
        <taxon>Bacillales</taxon>
        <taxon>Bacillaceae</taxon>
        <taxon>Evansella</taxon>
    </lineage>
</organism>
<proteinExistence type="inferred from homology"/>
<evidence type="ECO:0000313" key="5">
    <source>
        <dbReference type="Proteomes" id="UP000784880"/>
    </source>
</evidence>
<comment type="similarity">
    <text evidence="2">Belongs to the SspH family.</text>
</comment>
<dbReference type="Proteomes" id="UP000784880">
    <property type="component" value="Unassembled WGS sequence"/>
</dbReference>
<dbReference type="InterPro" id="IPR012610">
    <property type="entry name" value="SASP_SspH"/>
</dbReference>
<protein>
    <submittedName>
        <fullName evidence="4">H-type small acid-soluble spore protein</fullName>
    </submittedName>
</protein>
<comment type="subcellular location">
    <subcellularLocation>
        <location evidence="1">Spore core</location>
    </subcellularLocation>
</comment>
<dbReference type="RefSeq" id="WP_217068307.1">
    <property type="nucleotide sequence ID" value="NZ_JAHQCS010000161.1"/>
</dbReference>
<dbReference type="NCBIfam" id="TIGR02861">
    <property type="entry name" value="SASP_H"/>
    <property type="match status" value="1"/>
</dbReference>
<sequence length="45" mass="5084">MANVTYKGTPVYIQHVNNDSETARIFPLGDSQKEHTVQVSDLIEH</sequence>
<gene>
    <name evidence="4" type="ORF">KS419_19995</name>
</gene>
<name>A0ABS6JNN9_9BACI</name>
<keyword evidence="3" id="KW-0749">Sporulation</keyword>
<evidence type="ECO:0000313" key="4">
    <source>
        <dbReference type="EMBL" id="MBU9714020.1"/>
    </source>
</evidence>
<keyword evidence="5" id="KW-1185">Reference proteome</keyword>
<dbReference type="EMBL" id="JAHQCS010000161">
    <property type="protein sequence ID" value="MBU9714020.1"/>
    <property type="molecule type" value="Genomic_DNA"/>
</dbReference>
<evidence type="ECO:0000256" key="1">
    <source>
        <dbReference type="ARBA" id="ARBA00004288"/>
    </source>
</evidence>
<comment type="caution">
    <text evidence="4">The sequence shown here is derived from an EMBL/GenBank/DDBJ whole genome shotgun (WGS) entry which is preliminary data.</text>
</comment>
<reference evidence="4 5" key="1">
    <citation type="submission" date="2021-06" db="EMBL/GenBank/DDBJ databases">
        <title>Bacillus sp. RD4P76, an endophyte from a halophyte.</title>
        <authorList>
            <person name="Sun J.-Q."/>
        </authorList>
    </citation>
    <scope>NUCLEOTIDE SEQUENCE [LARGE SCALE GENOMIC DNA]</scope>
    <source>
        <strain evidence="4 5">CGMCC 1.15917</strain>
    </source>
</reference>
<dbReference type="Pfam" id="PF08141">
    <property type="entry name" value="SspH"/>
    <property type="match status" value="1"/>
</dbReference>
<evidence type="ECO:0000256" key="2">
    <source>
        <dbReference type="ARBA" id="ARBA00006573"/>
    </source>
</evidence>
<evidence type="ECO:0000256" key="3">
    <source>
        <dbReference type="ARBA" id="ARBA00022969"/>
    </source>
</evidence>